<dbReference type="InterPro" id="IPR036875">
    <property type="entry name" value="Znf_CCHC_sf"/>
</dbReference>
<proteinExistence type="predicted"/>
<feature type="domain" description="CCHC-type" evidence="2">
    <location>
        <begin position="399"/>
        <end position="415"/>
    </location>
</feature>
<dbReference type="GO" id="GO:0003676">
    <property type="term" value="F:nucleic acid binding"/>
    <property type="evidence" value="ECO:0007669"/>
    <property type="project" value="InterPro"/>
</dbReference>
<dbReference type="Proteomes" id="UP001231189">
    <property type="component" value="Unassembled WGS sequence"/>
</dbReference>
<accession>A0AAD8RQA4</accession>
<sequence length="806" mass="86283">MASSSSVSSWRVTYALRPFAAGDRNHPFLDGVLIIHHAKGCLLLLDRSEFMVDSRRLGERESVGFGGPVALSRHDFRIPPRPLPLSSLFGAEAPHGRRQSGGGAIPTRASAAFRSAPFPSSIEELFYTAAPTINPLRLSSPEPLRPRSGHIIDPGRWSSHGLLGASPDNNMAEGPVAVAGLGLSPEATASMAAMDGDRHPCPATKHPPSIVNGGLRQEGPGKPSAYISSDGDTAAGFDLDLILGHYWDKSRVPSQPPPQAPDTFGWWRGKVAGDPRSFAQVAASPPSMGDGGGRFGGGRGSNHPSRGHGRNVWQREDAAQTSSTNLCGSNSHSQQSNDRWEAAAWELEKHRQEAPSIAGGNTGTTQGAGASSLMASGDPVPCLNCNLAGHYTARCPTIRCDRCKKLGHIAQICQTILPWECTPSMCGFQAPGRGFFYMPDLSSSKLVKERATSVVITIIEGNATCREIEQSFNMIFGDSWRCTARAIGPNQYTMRFPTPREVERAVCYGASMKLKTADATVNLSPWTASVGAKAQLQKSWVKISNIPLDKRCEANVFYASGLVGVSLDLEASTLHKPEYVKVLIGCRDIEMIPASAEGCLGDNFYDFYYEVDKIVVGGKPRDTSNVAVGNAGAPSPKWPRFEQSNIVTEENSDTQLMNSQTESVHQGRQHENVTITDVTVEVDTHESEDDSVGGNFLIETIAREHEDALLQIGTSTTTKSLTAGDLDWLTAGAFAFASDHLAGGNASSSAPSNLPVVRGRYRRSFIPIARVSVSAGAYDFAVGVLELLGDSSKIAGALVRWNSSKI</sequence>
<comment type="caution">
    <text evidence="3">The sequence shown here is derived from an EMBL/GenBank/DDBJ whole genome shotgun (WGS) entry which is preliminary data.</text>
</comment>
<gene>
    <name evidence="3" type="ORF">QYE76_003350</name>
</gene>
<dbReference type="Gene3D" id="4.10.60.10">
    <property type="entry name" value="Zinc finger, CCHC-type"/>
    <property type="match status" value="1"/>
</dbReference>
<evidence type="ECO:0000313" key="3">
    <source>
        <dbReference type="EMBL" id="KAK1629035.1"/>
    </source>
</evidence>
<evidence type="ECO:0000313" key="4">
    <source>
        <dbReference type="Proteomes" id="UP001231189"/>
    </source>
</evidence>
<dbReference type="InterPro" id="IPR001878">
    <property type="entry name" value="Znf_CCHC"/>
</dbReference>
<evidence type="ECO:0000259" key="2">
    <source>
        <dbReference type="SMART" id="SM00343"/>
    </source>
</evidence>
<keyword evidence="4" id="KW-1185">Reference proteome</keyword>
<dbReference type="SMART" id="SM00343">
    <property type="entry name" value="ZnF_C2HC"/>
    <property type="match status" value="2"/>
</dbReference>
<dbReference type="GO" id="GO:0008270">
    <property type="term" value="F:zinc ion binding"/>
    <property type="evidence" value="ECO:0007669"/>
    <property type="project" value="InterPro"/>
</dbReference>
<feature type="compositionally biased region" description="Basic and acidic residues" evidence="1">
    <location>
        <begin position="338"/>
        <end position="353"/>
    </location>
</feature>
<dbReference type="SUPFAM" id="SSF57756">
    <property type="entry name" value="Retrovirus zinc finger-like domains"/>
    <property type="match status" value="1"/>
</dbReference>
<dbReference type="PANTHER" id="PTHR33170:SF22">
    <property type="entry name" value="OS10G0417100 PROTEIN"/>
    <property type="match status" value="1"/>
</dbReference>
<name>A0AAD8RQA4_LOLMU</name>
<protein>
    <recommendedName>
        <fullName evidence="2">CCHC-type domain-containing protein</fullName>
    </recommendedName>
</protein>
<dbReference type="AlphaFoldDB" id="A0AAD8RQA4"/>
<feature type="compositionally biased region" description="Polar residues" evidence="1">
    <location>
        <begin position="319"/>
        <end position="337"/>
    </location>
</feature>
<dbReference type="EMBL" id="JAUUTY010000005">
    <property type="protein sequence ID" value="KAK1629035.1"/>
    <property type="molecule type" value="Genomic_DNA"/>
</dbReference>
<dbReference type="PANTHER" id="PTHR33170">
    <property type="entry name" value="DUF4283 DOMAIN-CONTAINING PROTEIN-RELATED"/>
    <property type="match status" value="1"/>
</dbReference>
<feature type="domain" description="CCHC-type" evidence="2">
    <location>
        <begin position="381"/>
        <end position="397"/>
    </location>
</feature>
<reference evidence="3" key="1">
    <citation type="submission" date="2023-07" db="EMBL/GenBank/DDBJ databases">
        <title>A chromosome-level genome assembly of Lolium multiflorum.</title>
        <authorList>
            <person name="Chen Y."/>
            <person name="Copetti D."/>
            <person name="Kolliker R."/>
            <person name="Studer B."/>
        </authorList>
    </citation>
    <scope>NUCLEOTIDE SEQUENCE</scope>
    <source>
        <strain evidence="3">02402/16</strain>
        <tissue evidence="3">Leaf</tissue>
    </source>
</reference>
<feature type="compositionally biased region" description="Gly residues" evidence="1">
    <location>
        <begin position="289"/>
        <end position="300"/>
    </location>
</feature>
<evidence type="ECO:0000256" key="1">
    <source>
        <dbReference type="SAM" id="MobiDB-lite"/>
    </source>
</evidence>
<organism evidence="3 4">
    <name type="scientific">Lolium multiflorum</name>
    <name type="common">Italian ryegrass</name>
    <name type="synonym">Lolium perenne subsp. multiflorum</name>
    <dbReference type="NCBI Taxonomy" id="4521"/>
    <lineage>
        <taxon>Eukaryota</taxon>
        <taxon>Viridiplantae</taxon>
        <taxon>Streptophyta</taxon>
        <taxon>Embryophyta</taxon>
        <taxon>Tracheophyta</taxon>
        <taxon>Spermatophyta</taxon>
        <taxon>Magnoliopsida</taxon>
        <taxon>Liliopsida</taxon>
        <taxon>Poales</taxon>
        <taxon>Poaceae</taxon>
        <taxon>BOP clade</taxon>
        <taxon>Pooideae</taxon>
        <taxon>Poodae</taxon>
        <taxon>Poeae</taxon>
        <taxon>Poeae Chloroplast Group 2 (Poeae type)</taxon>
        <taxon>Loliodinae</taxon>
        <taxon>Loliinae</taxon>
        <taxon>Lolium</taxon>
    </lineage>
</organism>
<feature type="region of interest" description="Disordered" evidence="1">
    <location>
        <begin position="250"/>
        <end position="371"/>
    </location>
</feature>